<gene>
    <name evidence="3" type="ORF">COT79_03340</name>
</gene>
<dbReference type="Proteomes" id="UP000231162">
    <property type="component" value="Unassembled WGS sequence"/>
</dbReference>
<dbReference type="PANTHER" id="PTHR46401">
    <property type="entry name" value="GLYCOSYLTRANSFERASE WBBK-RELATED"/>
    <property type="match status" value="1"/>
</dbReference>
<dbReference type="PANTHER" id="PTHR46401:SF2">
    <property type="entry name" value="GLYCOSYLTRANSFERASE WBBK-RELATED"/>
    <property type="match status" value="1"/>
</dbReference>
<comment type="caution">
    <text evidence="3">The sequence shown here is derived from an EMBL/GenBank/DDBJ whole genome shotgun (WGS) entry which is preliminary data.</text>
</comment>
<dbReference type="Gene3D" id="3.40.50.2000">
    <property type="entry name" value="Glycogen Phosphorylase B"/>
    <property type="match status" value="2"/>
</dbReference>
<dbReference type="EMBL" id="PEZX01000042">
    <property type="protein sequence ID" value="PIS06670.1"/>
    <property type="molecule type" value="Genomic_DNA"/>
</dbReference>
<dbReference type="AlphaFoldDB" id="A0A2M6R9C5"/>
<dbReference type="InterPro" id="IPR001296">
    <property type="entry name" value="Glyco_trans_1"/>
</dbReference>
<dbReference type="GO" id="GO:0009103">
    <property type="term" value="P:lipopolysaccharide biosynthetic process"/>
    <property type="evidence" value="ECO:0007669"/>
    <property type="project" value="TreeGrafter"/>
</dbReference>
<reference evidence="4" key="1">
    <citation type="submission" date="2017-09" db="EMBL/GenBank/DDBJ databases">
        <title>Depth-based differentiation of microbial function through sediment-hosted aquifers and enrichment of novel symbionts in the deep terrestrial subsurface.</title>
        <authorList>
            <person name="Probst A.J."/>
            <person name="Ladd B."/>
            <person name="Jarett J.K."/>
            <person name="Geller-Mcgrath D.E."/>
            <person name="Sieber C.M.K."/>
            <person name="Emerson J.B."/>
            <person name="Anantharaman K."/>
            <person name="Thomas B.C."/>
            <person name="Malmstrom R."/>
            <person name="Stieglmeier M."/>
            <person name="Klingl A."/>
            <person name="Woyke T."/>
            <person name="Ryan C.M."/>
            <person name="Banfield J.F."/>
        </authorList>
    </citation>
    <scope>NUCLEOTIDE SEQUENCE [LARGE SCALE GENOMIC DNA]</scope>
</reference>
<evidence type="ECO:0000313" key="4">
    <source>
        <dbReference type="Proteomes" id="UP000231162"/>
    </source>
</evidence>
<name>A0A2M6R9C5_9BACT</name>
<dbReference type="GO" id="GO:0016757">
    <property type="term" value="F:glycosyltransferase activity"/>
    <property type="evidence" value="ECO:0007669"/>
    <property type="project" value="InterPro"/>
</dbReference>
<keyword evidence="1" id="KW-0808">Transferase</keyword>
<sequence length="374" mass="41898">MIIGIDIREIRPTMAGKGRLTDELVRALLTIDSNNTYYLFGFNKPALAYSSRVRFIQLQGKYGLWLLDLRKKIKKYKVDVFLSPTSYLVVLFSPVPTVMIVSDLAVFIEKHAHPTLKVKVIEKTTFKLAARKARSITAISEYTKYTITKYFGISPSKITVTPLAVMTKKTLVTGQKIVAKRYKLPARFILFVGTLEPRKNIENVIEAYAHLPSALRSVVPLVLVGQRGWNTQGIDEKIKKYHLENTIREIGFVSDGDLPAFYECATVFCYPSWFEGFGLPVLEAMSYGLPTITSNVTSLPEVAGDGALCVDPAKPRAIGDALNRLLTDAKLRDTLRTKGKARVKQFSWEVTARQTLSVLELVVLKASKDIQTEM</sequence>
<proteinExistence type="predicted"/>
<organism evidence="3 4">
    <name type="scientific">Candidatus Berkelbacteria bacterium CG10_big_fil_rev_8_21_14_0_10_43_14</name>
    <dbReference type="NCBI Taxonomy" id="1974515"/>
    <lineage>
        <taxon>Bacteria</taxon>
        <taxon>Candidatus Berkelbacteria</taxon>
    </lineage>
</organism>
<accession>A0A2M6R9C5</accession>
<evidence type="ECO:0000313" key="3">
    <source>
        <dbReference type="EMBL" id="PIS06670.1"/>
    </source>
</evidence>
<dbReference type="Pfam" id="PF00534">
    <property type="entry name" value="Glycos_transf_1"/>
    <property type="match status" value="1"/>
</dbReference>
<feature type="domain" description="Glycosyl transferase family 1" evidence="2">
    <location>
        <begin position="186"/>
        <end position="341"/>
    </location>
</feature>
<evidence type="ECO:0000259" key="2">
    <source>
        <dbReference type="Pfam" id="PF00534"/>
    </source>
</evidence>
<dbReference type="CDD" id="cd03809">
    <property type="entry name" value="GT4_MtfB-like"/>
    <property type="match status" value="1"/>
</dbReference>
<dbReference type="SUPFAM" id="SSF53756">
    <property type="entry name" value="UDP-Glycosyltransferase/glycogen phosphorylase"/>
    <property type="match status" value="1"/>
</dbReference>
<dbReference type="FunFam" id="3.40.50.2000:FF:000119">
    <property type="entry name" value="Glycosyl transferase group 1"/>
    <property type="match status" value="1"/>
</dbReference>
<protein>
    <recommendedName>
        <fullName evidence="2">Glycosyl transferase family 1 domain-containing protein</fullName>
    </recommendedName>
</protein>
<evidence type="ECO:0000256" key="1">
    <source>
        <dbReference type="ARBA" id="ARBA00022679"/>
    </source>
</evidence>